<dbReference type="InterPro" id="IPR003661">
    <property type="entry name" value="HisK_dim/P_dom"/>
</dbReference>
<dbReference type="EC" id="2.7.13.3" evidence="3"/>
<dbReference type="SMART" id="SM00388">
    <property type="entry name" value="HisKA"/>
    <property type="match status" value="1"/>
</dbReference>
<dbReference type="GO" id="GO:0000155">
    <property type="term" value="F:phosphorelay sensor kinase activity"/>
    <property type="evidence" value="ECO:0007669"/>
    <property type="project" value="InterPro"/>
</dbReference>
<dbReference type="InterPro" id="IPR050398">
    <property type="entry name" value="HssS/ArlS-like"/>
</dbReference>
<dbReference type="PANTHER" id="PTHR45528">
    <property type="entry name" value="SENSOR HISTIDINE KINASE CPXA"/>
    <property type="match status" value="1"/>
</dbReference>
<dbReference type="InterPro" id="IPR036890">
    <property type="entry name" value="HATPase_C_sf"/>
</dbReference>
<dbReference type="Gene3D" id="6.10.340.10">
    <property type="match status" value="1"/>
</dbReference>
<dbReference type="PANTHER" id="PTHR45528:SF8">
    <property type="entry name" value="HISTIDINE KINASE"/>
    <property type="match status" value="1"/>
</dbReference>
<dbReference type="Pfam" id="PF00672">
    <property type="entry name" value="HAMP"/>
    <property type="match status" value="1"/>
</dbReference>
<keyword evidence="12" id="KW-0902">Two-component regulatory system</keyword>
<keyword evidence="11" id="KW-1133">Transmembrane helix</keyword>
<proteinExistence type="predicted"/>
<evidence type="ECO:0000256" key="6">
    <source>
        <dbReference type="ARBA" id="ARBA00022679"/>
    </source>
</evidence>
<evidence type="ECO:0000256" key="7">
    <source>
        <dbReference type="ARBA" id="ARBA00022692"/>
    </source>
</evidence>
<keyword evidence="6" id="KW-0808">Transferase</keyword>
<comment type="catalytic activity">
    <reaction evidence="1">
        <text>ATP + protein L-histidine = ADP + protein N-phospho-L-histidine.</text>
        <dbReference type="EC" id="2.7.13.3"/>
    </reaction>
</comment>
<evidence type="ECO:0000256" key="1">
    <source>
        <dbReference type="ARBA" id="ARBA00000085"/>
    </source>
</evidence>
<evidence type="ECO:0000256" key="12">
    <source>
        <dbReference type="ARBA" id="ARBA00023012"/>
    </source>
</evidence>
<evidence type="ECO:0000256" key="11">
    <source>
        <dbReference type="ARBA" id="ARBA00022989"/>
    </source>
</evidence>
<reference evidence="14 15" key="1">
    <citation type="submission" date="2019-10" db="EMBL/GenBank/DDBJ databases">
        <authorList>
            <person name="Karimi E."/>
        </authorList>
    </citation>
    <scope>NUCLEOTIDE SEQUENCE [LARGE SCALE GENOMIC DNA]</scope>
    <source>
        <strain evidence="14">Bacillus sp. 71</strain>
    </source>
</reference>
<dbReference type="Gene3D" id="1.10.287.130">
    <property type="match status" value="1"/>
</dbReference>
<evidence type="ECO:0000256" key="10">
    <source>
        <dbReference type="ARBA" id="ARBA00022840"/>
    </source>
</evidence>
<sequence>MKKVSFRNKIIIKLLGAVAVSFFVSFGLTILTFLYVIIPLNLNHYLDDLSTFENNMLTFLIFALAIFTFIIIFLILVRKKIIYLKLISDSVNDIANGKLGLTIGIEGKDELTHLAQNINYMSKELENTFEQERQLERTKNELITNVSHDLRTPLTSIIGYVDLLKRGQYDSKAQLQEYLETTYLKSQRLKYLIDELFEYTRLSDIDAKLNINEVDLSGLLEQIVGEYIPIFEKAGLSVQKSITEETIPIFMDVEKMVRVYENLFMNAIKYSMKPSELSICLELIGNKAILKVSNKVEKPPVSDPNKLFERFFRGDKARKDDQGNGLGLAISKRIVELHNGNIHAEYKVGWMSFIVEHPIK</sequence>
<organism evidence="14 15">
    <name type="scientific">Bacillus mycoides</name>
    <dbReference type="NCBI Taxonomy" id="1405"/>
    <lineage>
        <taxon>Bacteria</taxon>
        <taxon>Bacillati</taxon>
        <taxon>Bacillota</taxon>
        <taxon>Bacilli</taxon>
        <taxon>Bacillales</taxon>
        <taxon>Bacillaceae</taxon>
        <taxon>Bacillus</taxon>
        <taxon>Bacillus cereus group</taxon>
    </lineage>
</organism>
<evidence type="ECO:0000256" key="8">
    <source>
        <dbReference type="ARBA" id="ARBA00022741"/>
    </source>
</evidence>
<keyword evidence="8" id="KW-0547">Nucleotide-binding</keyword>
<dbReference type="InterPro" id="IPR036097">
    <property type="entry name" value="HisK_dim/P_sf"/>
</dbReference>
<dbReference type="GO" id="GO:0005524">
    <property type="term" value="F:ATP binding"/>
    <property type="evidence" value="ECO:0007669"/>
    <property type="project" value="UniProtKB-KW"/>
</dbReference>
<dbReference type="SUPFAM" id="SSF47384">
    <property type="entry name" value="Homodimeric domain of signal transducing histidine kinase"/>
    <property type="match status" value="1"/>
</dbReference>
<dbReference type="PRINTS" id="PR00344">
    <property type="entry name" value="BCTRLSENSOR"/>
</dbReference>
<evidence type="ECO:0000313" key="15">
    <source>
        <dbReference type="Proteomes" id="UP000437562"/>
    </source>
</evidence>
<evidence type="ECO:0000313" key="14">
    <source>
        <dbReference type="EMBL" id="VXC68850.1"/>
    </source>
</evidence>
<keyword evidence="13" id="KW-0472">Membrane</keyword>
<keyword evidence="4" id="KW-1003">Cell membrane</keyword>
<dbReference type="GO" id="GO:0005886">
    <property type="term" value="C:plasma membrane"/>
    <property type="evidence" value="ECO:0007669"/>
    <property type="project" value="UniProtKB-SubCell"/>
</dbReference>
<keyword evidence="9" id="KW-0418">Kinase</keyword>
<evidence type="ECO:0000256" key="2">
    <source>
        <dbReference type="ARBA" id="ARBA00004651"/>
    </source>
</evidence>
<evidence type="ECO:0000256" key="9">
    <source>
        <dbReference type="ARBA" id="ARBA00022777"/>
    </source>
</evidence>
<accession>A0A0A0WPT1</accession>
<comment type="subcellular location">
    <subcellularLocation>
        <location evidence="2">Cell membrane</location>
        <topology evidence="2">Multi-pass membrane protein</topology>
    </subcellularLocation>
</comment>
<accession>A0A654AM38</accession>
<dbReference type="SMART" id="SM00387">
    <property type="entry name" value="HATPase_c"/>
    <property type="match status" value="1"/>
</dbReference>
<dbReference type="SUPFAM" id="SSF158472">
    <property type="entry name" value="HAMP domain-like"/>
    <property type="match status" value="1"/>
</dbReference>
<dbReference type="Pfam" id="PF02518">
    <property type="entry name" value="HATPase_c"/>
    <property type="match status" value="1"/>
</dbReference>
<name>A0A0A0WPT1_BACMY</name>
<evidence type="ECO:0000256" key="13">
    <source>
        <dbReference type="ARBA" id="ARBA00023136"/>
    </source>
</evidence>
<dbReference type="KEGG" id="bww:bwei_2524"/>
<dbReference type="InterPro" id="IPR003660">
    <property type="entry name" value="HAMP_dom"/>
</dbReference>
<keyword evidence="5" id="KW-0597">Phosphoprotein</keyword>
<dbReference type="PROSITE" id="PS50885">
    <property type="entry name" value="HAMP"/>
    <property type="match status" value="1"/>
</dbReference>
<dbReference type="Gene3D" id="3.30.565.10">
    <property type="entry name" value="Histidine kinase-like ATPase, C-terminal domain"/>
    <property type="match status" value="1"/>
</dbReference>
<dbReference type="InterPro" id="IPR004358">
    <property type="entry name" value="Sig_transdc_His_kin-like_C"/>
</dbReference>
<dbReference type="InterPro" id="IPR005467">
    <property type="entry name" value="His_kinase_dom"/>
</dbReference>
<evidence type="ECO:0000256" key="3">
    <source>
        <dbReference type="ARBA" id="ARBA00012438"/>
    </source>
</evidence>
<dbReference type="CDD" id="cd06225">
    <property type="entry name" value="HAMP"/>
    <property type="match status" value="1"/>
</dbReference>
<protein>
    <recommendedName>
        <fullName evidence="3">histidine kinase</fullName>
        <ecNumber evidence="3">2.7.13.3</ecNumber>
    </recommendedName>
</protein>
<dbReference type="InterPro" id="IPR003594">
    <property type="entry name" value="HATPase_dom"/>
</dbReference>
<dbReference type="SUPFAM" id="SSF55874">
    <property type="entry name" value="ATPase domain of HSP90 chaperone/DNA topoisomerase II/histidine kinase"/>
    <property type="match status" value="1"/>
</dbReference>
<gene>
    <name evidence="14" type="ORF">BACI71_50062</name>
</gene>
<dbReference type="PROSITE" id="PS50109">
    <property type="entry name" value="HIS_KIN"/>
    <property type="match status" value="1"/>
</dbReference>
<evidence type="ECO:0000256" key="5">
    <source>
        <dbReference type="ARBA" id="ARBA00022553"/>
    </source>
</evidence>
<dbReference type="FunFam" id="1.10.287.130:FF:000008">
    <property type="entry name" value="Two-component sensor histidine kinase"/>
    <property type="match status" value="1"/>
</dbReference>
<dbReference type="AlphaFoldDB" id="A0A0A0WPT1"/>
<dbReference type="Proteomes" id="UP000437562">
    <property type="component" value="Unassembled WGS sequence"/>
</dbReference>
<dbReference type="CDD" id="cd00082">
    <property type="entry name" value="HisKA"/>
    <property type="match status" value="1"/>
</dbReference>
<evidence type="ECO:0000256" key="4">
    <source>
        <dbReference type="ARBA" id="ARBA00022475"/>
    </source>
</evidence>
<keyword evidence="7" id="KW-0812">Transmembrane</keyword>
<dbReference type="EMBL" id="CABWMC010000030">
    <property type="protein sequence ID" value="VXC68850.1"/>
    <property type="molecule type" value="Genomic_DNA"/>
</dbReference>
<keyword evidence="10" id="KW-0067">ATP-binding</keyword>
<dbReference type="RefSeq" id="WP_016101995.1">
    <property type="nucleotide sequence ID" value="NZ_CP009746.1"/>
</dbReference>
<dbReference type="Pfam" id="PF00512">
    <property type="entry name" value="HisKA"/>
    <property type="match status" value="1"/>
</dbReference>